<reference evidence="7 8" key="1">
    <citation type="submission" date="2024-05" db="EMBL/GenBank/DDBJ databases">
        <title>De novo assembly of an allotetraploid wild potato.</title>
        <authorList>
            <person name="Hosaka A.J."/>
        </authorList>
    </citation>
    <scope>NUCLEOTIDE SEQUENCE [LARGE SCALE GENOMIC DNA]</scope>
    <source>
        <tissue evidence="7">Young leaves</tissue>
    </source>
</reference>
<evidence type="ECO:0008006" key="9">
    <source>
        <dbReference type="Google" id="ProtNLM"/>
    </source>
</evidence>
<name>A0ABD2U0B5_9SOLN</name>
<keyword evidence="4" id="KW-0479">Metal-binding</keyword>
<dbReference type="InterPro" id="IPR044203">
    <property type="entry name" value="GlbO/GLB3-like"/>
</dbReference>
<keyword evidence="5" id="KW-0408">Iron</keyword>
<dbReference type="InterPro" id="IPR012292">
    <property type="entry name" value="Globin/Proto"/>
</dbReference>
<evidence type="ECO:0000256" key="1">
    <source>
        <dbReference type="ARBA" id="ARBA00022448"/>
    </source>
</evidence>
<organism evidence="7 8">
    <name type="scientific">Solanum stoloniferum</name>
    <dbReference type="NCBI Taxonomy" id="62892"/>
    <lineage>
        <taxon>Eukaryota</taxon>
        <taxon>Viridiplantae</taxon>
        <taxon>Streptophyta</taxon>
        <taxon>Embryophyta</taxon>
        <taxon>Tracheophyta</taxon>
        <taxon>Spermatophyta</taxon>
        <taxon>Magnoliopsida</taxon>
        <taxon>eudicotyledons</taxon>
        <taxon>Gunneridae</taxon>
        <taxon>Pentapetalae</taxon>
        <taxon>asterids</taxon>
        <taxon>lamiids</taxon>
        <taxon>Solanales</taxon>
        <taxon>Solanaceae</taxon>
        <taxon>Solanoideae</taxon>
        <taxon>Solaneae</taxon>
        <taxon>Solanum</taxon>
    </lineage>
</organism>
<evidence type="ECO:0000256" key="6">
    <source>
        <dbReference type="ARBA" id="ARBA00034496"/>
    </source>
</evidence>
<accession>A0ABD2U0B5</accession>
<evidence type="ECO:0000313" key="8">
    <source>
        <dbReference type="Proteomes" id="UP001627284"/>
    </source>
</evidence>
<dbReference type="AlphaFoldDB" id="A0ABD2U0B5"/>
<comment type="similarity">
    <text evidence="6">Belongs to the truncated hemoglobin family. Group II subfamily.</text>
</comment>
<evidence type="ECO:0000256" key="5">
    <source>
        <dbReference type="ARBA" id="ARBA00023004"/>
    </source>
</evidence>
<dbReference type="PANTHER" id="PTHR47366">
    <property type="entry name" value="TWO-ON-TWO HEMOGLOBIN-3"/>
    <property type="match status" value="1"/>
</dbReference>
<dbReference type="GO" id="GO:0046872">
    <property type="term" value="F:metal ion binding"/>
    <property type="evidence" value="ECO:0007669"/>
    <property type="project" value="UniProtKB-KW"/>
</dbReference>
<keyword evidence="1" id="KW-0813">Transport</keyword>
<proteinExistence type="inferred from homology"/>
<gene>
    <name evidence="7" type="ORF">AABB24_014335</name>
</gene>
<dbReference type="Gene3D" id="1.10.490.10">
    <property type="entry name" value="Globins"/>
    <property type="match status" value="1"/>
</dbReference>
<keyword evidence="8" id="KW-1185">Reference proteome</keyword>
<dbReference type="GO" id="GO:0005344">
    <property type="term" value="F:oxygen carrier activity"/>
    <property type="evidence" value="ECO:0007669"/>
    <property type="project" value="UniProtKB-KW"/>
</dbReference>
<comment type="caution">
    <text evidence="7">The sequence shown here is derived from an EMBL/GenBank/DDBJ whole genome shotgun (WGS) entry which is preliminary data.</text>
</comment>
<evidence type="ECO:0000256" key="3">
    <source>
        <dbReference type="ARBA" id="ARBA00022621"/>
    </source>
</evidence>
<protein>
    <recommendedName>
        <fullName evidence="9">Hemoglobin</fullName>
    </recommendedName>
</protein>
<dbReference type="InterPro" id="IPR001486">
    <property type="entry name" value="Hemoglobin_trunc"/>
</dbReference>
<keyword evidence="2" id="KW-0349">Heme</keyword>
<evidence type="ECO:0000256" key="4">
    <source>
        <dbReference type="ARBA" id="ARBA00022723"/>
    </source>
</evidence>
<dbReference type="Pfam" id="PF01152">
    <property type="entry name" value="Bac_globin"/>
    <property type="match status" value="1"/>
</dbReference>
<feature type="non-terminal residue" evidence="7">
    <location>
        <position position="1"/>
    </location>
</feature>
<dbReference type="SUPFAM" id="SSF46458">
    <property type="entry name" value="Globin-like"/>
    <property type="match status" value="1"/>
</dbReference>
<dbReference type="InterPro" id="IPR009050">
    <property type="entry name" value="Globin-like_sf"/>
</dbReference>
<dbReference type="PANTHER" id="PTHR47366:SF1">
    <property type="entry name" value="TWO-ON-TWO HEMOGLOBIN-3"/>
    <property type="match status" value="1"/>
</dbReference>
<dbReference type="EMBL" id="JBJKTR010000008">
    <property type="protein sequence ID" value="KAL3361377.1"/>
    <property type="molecule type" value="Genomic_DNA"/>
</dbReference>
<keyword evidence="3" id="KW-0561">Oxygen transport</keyword>
<evidence type="ECO:0000256" key="2">
    <source>
        <dbReference type="ARBA" id="ARBA00022617"/>
    </source>
</evidence>
<evidence type="ECO:0000313" key="7">
    <source>
        <dbReference type="EMBL" id="KAL3361377.1"/>
    </source>
</evidence>
<sequence>TQQPLPTKSEARKKCNLCSRRRRNGVGLTRMMHSPLMKPISLKNLVFRLSSISLPISTTGHPALIGRHRPFPVTHKAADRWLQHMQQALDSVTDIDEDSKIKMNNFFRHTAFFLVAGDELKNQNQSVACKHAANKPAAE</sequence>
<dbReference type="Proteomes" id="UP001627284">
    <property type="component" value="Unassembled WGS sequence"/>
</dbReference>